<feature type="binding site" evidence="10">
    <location>
        <begin position="10"/>
        <end position="17"/>
    </location>
    <ligand>
        <name>ATP</name>
        <dbReference type="ChEBI" id="CHEBI:30616"/>
    </ligand>
</feature>
<gene>
    <name evidence="10 14" type="primary">miaA</name>
    <name evidence="14" type="ORF">ENV79_03915</name>
</gene>
<evidence type="ECO:0000256" key="5">
    <source>
        <dbReference type="ARBA" id="ARBA00022694"/>
    </source>
</evidence>
<evidence type="ECO:0000256" key="4">
    <source>
        <dbReference type="ARBA" id="ARBA00022679"/>
    </source>
</evidence>
<name>A0A7V5Y058_UNCW3</name>
<dbReference type="GO" id="GO:0052381">
    <property type="term" value="F:tRNA dimethylallyltransferase activity"/>
    <property type="evidence" value="ECO:0007669"/>
    <property type="project" value="UniProtKB-UniRule"/>
</dbReference>
<dbReference type="SUPFAM" id="SSF52540">
    <property type="entry name" value="P-loop containing nucleoside triphosphate hydrolases"/>
    <property type="match status" value="2"/>
</dbReference>
<dbReference type="AlphaFoldDB" id="A0A7V5Y058"/>
<dbReference type="Gene3D" id="1.10.20.140">
    <property type="match status" value="1"/>
</dbReference>
<keyword evidence="7 10" id="KW-0067">ATP-binding</keyword>
<sequence>MKILVPCLCGPTAVGKTDLALLFAERYNLAIISCDSRQIYKYLDIGTAKPPKAIREKYEFYMIDIITPDKYYSAYQYGKETAKIIEELKKKDKKFLLVGGSGLYFKALFSPFFSAPPVDLNLREELKKKPLALLYEELKKVDKITAERIHPHDRQRIIRALEIYYLTKKPFSHFIEKKEESPFQPLYIGLYLERELLYQRIDERFEKMLEMGLIEEVESLLKMGYDENSPGLKTIGYSEVILYLYGKLTKEKMISLAKKNTRNYCKRQLTWFKKENIAYWLNNRHLEESFSKIETILKNHQLL</sequence>
<evidence type="ECO:0000313" key="14">
    <source>
        <dbReference type="EMBL" id="HHR48772.1"/>
    </source>
</evidence>
<organism evidence="14">
    <name type="scientific">candidate division WOR-3 bacterium</name>
    <dbReference type="NCBI Taxonomy" id="2052148"/>
    <lineage>
        <taxon>Bacteria</taxon>
        <taxon>Bacteria division WOR-3</taxon>
    </lineage>
</organism>
<evidence type="ECO:0000256" key="8">
    <source>
        <dbReference type="ARBA" id="ARBA00022842"/>
    </source>
</evidence>
<dbReference type="Gene3D" id="3.40.50.300">
    <property type="entry name" value="P-loop containing nucleotide triphosphate hydrolases"/>
    <property type="match status" value="1"/>
</dbReference>
<dbReference type="InterPro" id="IPR018022">
    <property type="entry name" value="IPT"/>
</dbReference>
<evidence type="ECO:0000256" key="6">
    <source>
        <dbReference type="ARBA" id="ARBA00022741"/>
    </source>
</evidence>
<dbReference type="GO" id="GO:0006400">
    <property type="term" value="P:tRNA modification"/>
    <property type="evidence" value="ECO:0007669"/>
    <property type="project" value="TreeGrafter"/>
</dbReference>
<dbReference type="EMBL" id="DTHS01000024">
    <property type="protein sequence ID" value="HHR48772.1"/>
    <property type="molecule type" value="Genomic_DNA"/>
</dbReference>
<dbReference type="EC" id="2.5.1.75" evidence="10"/>
<reference evidence="14" key="1">
    <citation type="journal article" date="2020" name="mSystems">
        <title>Genome- and Community-Level Interaction Insights into Carbon Utilization and Element Cycling Functions of Hydrothermarchaeota in Hydrothermal Sediment.</title>
        <authorList>
            <person name="Zhou Z."/>
            <person name="Liu Y."/>
            <person name="Xu W."/>
            <person name="Pan J."/>
            <person name="Luo Z.H."/>
            <person name="Li M."/>
        </authorList>
    </citation>
    <scope>NUCLEOTIDE SEQUENCE [LARGE SCALE GENOMIC DNA]</scope>
    <source>
        <strain evidence="14">SpSt-791</strain>
    </source>
</reference>
<protein>
    <recommendedName>
        <fullName evidence="10">tRNA dimethylallyltransferase</fullName>
        <ecNumber evidence="10">2.5.1.75</ecNumber>
    </recommendedName>
    <alternativeName>
        <fullName evidence="10">Dimethylallyl diphosphate:tRNA dimethylallyltransferase</fullName>
        <shortName evidence="10">DMAPP:tRNA dimethylallyltransferase</shortName>
        <shortName evidence="10">DMATase</shortName>
    </alternativeName>
    <alternativeName>
        <fullName evidence="10">Isopentenyl-diphosphate:tRNA isopentenyltransferase</fullName>
        <shortName evidence="10">IPP transferase</shortName>
        <shortName evidence="10">IPPT</shortName>
        <shortName evidence="10">IPTase</shortName>
    </alternativeName>
</protein>
<evidence type="ECO:0000256" key="3">
    <source>
        <dbReference type="ARBA" id="ARBA00005842"/>
    </source>
</evidence>
<dbReference type="GO" id="GO:0005524">
    <property type="term" value="F:ATP binding"/>
    <property type="evidence" value="ECO:0007669"/>
    <property type="project" value="UniProtKB-UniRule"/>
</dbReference>
<comment type="catalytic activity">
    <reaction evidence="9 10 11">
        <text>adenosine(37) in tRNA + dimethylallyl diphosphate = N(6)-dimethylallyladenosine(37) in tRNA + diphosphate</text>
        <dbReference type="Rhea" id="RHEA:26482"/>
        <dbReference type="Rhea" id="RHEA-COMP:10162"/>
        <dbReference type="Rhea" id="RHEA-COMP:10375"/>
        <dbReference type="ChEBI" id="CHEBI:33019"/>
        <dbReference type="ChEBI" id="CHEBI:57623"/>
        <dbReference type="ChEBI" id="CHEBI:74411"/>
        <dbReference type="ChEBI" id="CHEBI:74415"/>
        <dbReference type="EC" id="2.5.1.75"/>
    </reaction>
</comment>
<comment type="caution">
    <text evidence="14">The sequence shown here is derived from an EMBL/GenBank/DDBJ whole genome shotgun (WGS) entry which is preliminary data.</text>
</comment>
<proteinExistence type="inferred from homology"/>
<comment type="subunit">
    <text evidence="10">Monomer.</text>
</comment>
<keyword evidence="8 10" id="KW-0460">Magnesium</keyword>
<feature type="site" description="Interaction with substrate tRNA" evidence="10">
    <location>
        <position position="123"/>
    </location>
</feature>
<feature type="site" description="Interaction with substrate tRNA" evidence="10">
    <location>
        <position position="101"/>
    </location>
</feature>
<dbReference type="NCBIfam" id="TIGR00174">
    <property type="entry name" value="miaA"/>
    <property type="match status" value="1"/>
</dbReference>
<dbReference type="PANTHER" id="PTHR11088">
    <property type="entry name" value="TRNA DIMETHYLALLYLTRANSFERASE"/>
    <property type="match status" value="1"/>
</dbReference>
<keyword evidence="6 10" id="KW-0547">Nucleotide-binding</keyword>
<feature type="region of interest" description="Interaction with substrate tRNA" evidence="10">
    <location>
        <begin position="35"/>
        <end position="38"/>
    </location>
</feature>
<accession>A0A7V5Y058</accession>
<evidence type="ECO:0000256" key="10">
    <source>
        <dbReference type="HAMAP-Rule" id="MF_00185"/>
    </source>
</evidence>
<dbReference type="Pfam" id="PF01715">
    <property type="entry name" value="IPPT"/>
    <property type="match status" value="1"/>
</dbReference>
<evidence type="ECO:0000256" key="2">
    <source>
        <dbReference type="ARBA" id="ARBA00003213"/>
    </source>
</evidence>
<dbReference type="PANTHER" id="PTHR11088:SF60">
    <property type="entry name" value="TRNA DIMETHYLALLYLTRANSFERASE"/>
    <property type="match status" value="1"/>
</dbReference>
<keyword evidence="4 10" id="KW-0808">Transferase</keyword>
<evidence type="ECO:0000256" key="13">
    <source>
        <dbReference type="RuleBase" id="RU003785"/>
    </source>
</evidence>
<comment type="cofactor">
    <cofactor evidence="1 10">
        <name>Mg(2+)</name>
        <dbReference type="ChEBI" id="CHEBI:18420"/>
    </cofactor>
</comment>
<dbReference type="HAMAP" id="MF_00185">
    <property type="entry name" value="IPP_trans"/>
    <property type="match status" value="1"/>
</dbReference>
<comment type="caution">
    <text evidence="10">Lacks conserved residue(s) required for the propagation of feature annotation.</text>
</comment>
<evidence type="ECO:0000256" key="11">
    <source>
        <dbReference type="RuleBase" id="RU003783"/>
    </source>
</evidence>
<dbReference type="InterPro" id="IPR027417">
    <property type="entry name" value="P-loop_NTPase"/>
</dbReference>
<evidence type="ECO:0000256" key="1">
    <source>
        <dbReference type="ARBA" id="ARBA00001946"/>
    </source>
</evidence>
<evidence type="ECO:0000256" key="9">
    <source>
        <dbReference type="ARBA" id="ARBA00049563"/>
    </source>
</evidence>
<dbReference type="InterPro" id="IPR039657">
    <property type="entry name" value="Dimethylallyltransferase"/>
</dbReference>
<feature type="binding site" evidence="10">
    <location>
        <begin position="12"/>
        <end position="17"/>
    </location>
    <ligand>
        <name>substrate</name>
    </ligand>
</feature>
<keyword evidence="5 10" id="KW-0819">tRNA processing</keyword>
<evidence type="ECO:0000256" key="7">
    <source>
        <dbReference type="ARBA" id="ARBA00022840"/>
    </source>
</evidence>
<comment type="similarity">
    <text evidence="3 10 13">Belongs to the IPP transferase family.</text>
</comment>
<feature type="region of interest" description="Interaction with substrate tRNA" evidence="10">
    <location>
        <begin position="155"/>
        <end position="159"/>
    </location>
</feature>
<evidence type="ECO:0000256" key="12">
    <source>
        <dbReference type="RuleBase" id="RU003784"/>
    </source>
</evidence>
<comment type="function">
    <text evidence="2 10 12">Catalyzes the transfer of a dimethylallyl group onto the adenine at position 37 in tRNAs that read codons beginning with uridine, leading to the formation of N6-(dimethylallyl)adenosine (i(6)A).</text>
</comment>